<name>A0AA38IV73_9CUCU</name>
<evidence type="ECO:0000256" key="4">
    <source>
        <dbReference type="ARBA" id="ARBA00023163"/>
    </source>
</evidence>
<accession>A0AA38IV73</accession>
<feature type="domain" description="TTF-type" evidence="7">
    <location>
        <begin position="175"/>
        <end position="262"/>
    </location>
</feature>
<keyword evidence="4" id="KW-0804">Transcription</keyword>
<evidence type="ECO:0000256" key="2">
    <source>
        <dbReference type="ARBA" id="ARBA00016807"/>
    </source>
</evidence>
<evidence type="ECO:0000313" key="9">
    <source>
        <dbReference type="Proteomes" id="UP001168821"/>
    </source>
</evidence>
<keyword evidence="9" id="KW-1185">Reference proteome</keyword>
<keyword evidence="3" id="KW-0805">Transcription regulation</keyword>
<reference evidence="8" key="1">
    <citation type="journal article" date="2023" name="G3 (Bethesda)">
        <title>Whole genome assemblies of Zophobas morio and Tenebrio molitor.</title>
        <authorList>
            <person name="Kaur S."/>
            <person name="Stinson S.A."/>
            <person name="diCenzo G.C."/>
        </authorList>
    </citation>
    <scope>NUCLEOTIDE SEQUENCE</scope>
    <source>
        <strain evidence="8">QUZm001</strain>
    </source>
</reference>
<dbReference type="EMBL" id="JALNTZ010000003">
    <property type="protein sequence ID" value="KAJ3659819.1"/>
    <property type="molecule type" value="Genomic_DNA"/>
</dbReference>
<evidence type="ECO:0000313" key="8">
    <source>
        <dbReference type="EMBL" id="KAJ3659819.1"/>
    </source>
</evidence>
<dbReference type="InterPro" id="IPR006580">
    <property type="entry name" value="Znf_TTF"/>
</dbReference>
<dbReference type="PANTHER" id="PTHR45749:SF37">
    <property type="entry name" value="OS05G0311600 PROTEIN"/>
    <property type="match status" value="1"/>
</dbReference>
<dbReference type="SUPFAM" id="SSF53098">
    <property type="entry name" value="Ribonuclease H-like"/>
    <property type="match status" value="1"/>
</dbReference>
<dbReference type="PANTHER" id="PTHR45749">
    <property type="match status" value="1"/>
</dbReference>
<gene>
    <name evidence="8" type="ORF">Zmor_011487</name>
</gene>
<dbReference type="Pfam" id="PF14291">
    <property type="entry name" value="DUF4371"/>
    <property type="match status" value="1"/>
</dbReference>
<feature type="compositionally biased region" description="Polar residues" evidence="6">
    <location>
        <begin position="996"/>
        <end position="1005"/>
    </location>
</feature>
<evidence type="ECO:0000256" key="5">
    <source>
        <dbReference type="ARBA" id="ARBA00025466"/>
    </source>
</evidence>
<dbReference type="SMART" id="SM00597">
    <property type="entry name" value="ZnF_TTF"/>
    <property type="match status" value="1"/>
</dbReference>
<dbReference type="Proteomes" id="UP001168821">
    <property type="component" value="Unassembled WGS sequence"/>
</dbReference>
<comment type="caution">
    <text evidence="8">The sequence shown here is derived from an EMBL/GenBank/DDBJ whole genome shotgun (WGS) entry which is preliminary data.</text>
</comment>
<protein>
    <recommendedName>
        <fullName evidence="2">Regulatory protein zeste</fullName>
    </recommendedName>
</protein>
<dbReference type="InterPro" id="IPR028002">
    <property type="entry name" value="Myb_DNA-bind_5"/>
</dbReference>
<organism evidence="8 9">
    <name type="scientific">Zophobas morio</name>
    <dbReference type="NCBI Taxonomy" id="2755281"/>
    <lineage>
        <taxon>Eukaryota</taxon>
        <taxon>Metazoa</taxon>
        <taxon>Ecdysozoa</taxon>
        <taxon>Arthropoda</taxon>
        <taxon>Hexapoda</taxon>
        <taxon>Insecta</taxon>
        <taxon>Pterygota</taxon>
        <taxon>Neoptera</taxon>
        <taxon>Endopterygota</taxon>
        <taxon>Coleoptera</taxon>
        <taxon>Polyphaga</taxon>
        <taxon>Cucujiformia</taxon>
        <taxon>Tenebrionidae</taxon>
        <taxon>Zophobas</taxon>
    </lineage>
</organism>
<comment type="function">
    <text evidence="5">Involved in transvection phenomena (= synapsis-dependent gene expression), where the synaptic pairing of chromosomes carrying genes with which zeste interacts influences the expression of these genes. Zeste binds to DNA and stimulates transcription from a nearby promoter.</text>
</comment>
<dbReference type="AlphaFoldDB" id="A0AA38IV73"/>
<proteinExistence type="predicted"/>
<evidence type="ECO:0000259" key="7">
    <source>
        <dbReference type="SMART" id="SM00597"/>
    </source>
</evidence>
<dbReference type="InterPro" id="IPR025398">
    <property type="entry name" value="DUF4371"/>
</dbReference>
<sequence>MCGLLTHKKRSILCVYFRITALLAVRLRKYVTNRKHHIWGLLKTQLDKQSHKNSSIFSVNRGTGVNSSSVRSGSKNIKSVKKQIGAIYGFPEFVRFTLQPIAACAVMDIRKFFAPKVDAKAGPSANDSELSNETSQGVGSLLDMNIARKNLIPLDLPNIGEPINQIRLRQYPREKDRSFRAEWYDRFKWLIYSVVRDAAYCYPCMQFEPHSSKETSFTIKGFRFWKRALDQRGFPRHEKCVTHIQAMQKWNEKIRRDNMNLAVSTLACKRPLEQNRYYVKSIAEIIQFIAVNELALRGEYNLDEHIEESLFIRLFQYTLKKDKELADCYLKIPKNACYTSPEIQNEVIDILTEIVRENICSDIKSGDVKYFTLLEDGTKDKNQRENISIGIRYVKNGEVRESLLAITTTVKLDAATFTEKTLDILDANGLDQNNMLSQCYDGASVMSGKRGGVAARIESALQKKVPYVHCFNHRLHLVVIRVVSDIVVLRLFFEQCITFHEFFQHPKVHHIYEGQNIGRLLEQRWTGHLAVAKVIRNNFQKILQALEKIPHEKFDGDTIAKSLGLYAIMKKIEFRFALVLSHKILSLLECANNALESRKTSLKDAVVITKIAVEEIRQLRNESKYLEILNQALDLLPETDETEECRVPKRKRKRITKEDYLFTDYLPSTSTNCENDLKRQYMETIDLLLAEFEKRFDDNDELITAISNIDQFDLEKLQYLSTLGIPLPSQEELTVVKKYLSNKGVKEQDILQALYNQREAFNESYKLYATVAVFGYSTAVNESSFSTLTRINRPQRYSMSQQRMANLVYLAFEKKYKDVVENKKTDALTWQEKNAAWTKITAEVNSNGSVPRTVENIKGFFENQKRSTNKKAAVEKRQLRRTGGGSTTAIVDDPTFGITMEILNKKNIYGLQNLYDGDGDDLDPGNSKVDEQTFQGAASTCEEYEDTLQGPSINSKVENSTDWGNSCPAQLQAPMNPKLAALIDRQTQKQIEVPATPSTSTSFTNKKQENTSHSRRRPSLHSSTNVARKYEEVAEKKKTLYDIQISIFRKFQEQQEEMARNYQHDLEERRKHDEKIRSLQIQKEVLDIEIKKAQLIALRKGIENE</sequence>
<feature type="region of interest" description="Disordered" evidence="6">
    <location>
        <begin position="992"/>
        <end position="1025"/>
    </location>
</feature>
<dbReference type="Pfam" id="PF13873">
    <property type="entry name" value="Myb_DNA-bind_5"/>
    <property type="match status" value="1"/>
</dbReference>
<comment type="subunit">
    <text evidence="1">Self-associates forming complexes of several hundred monomers.</text>
</comment>
<dbReference type="InterPro" id="IPR012337">
    <property type="entry name" value="RNaseH-like_sf"/>
</dbReference>
<evidence type="ECO:0000256" key="6">
    <source>
        <dbReference type="SAM" id="MobiDB-lite"/>
    </source>
</evidence>
<evidence type="ECO:0000256" key="1">
    <source>
        <dbReference type="ARBA" id="ARBA00011764"/>
    </source>
</evidence>
<evidence type="ECO:0000256" key="3">
    <source>
        <dbReference type="ARBA" id="ARBA00023015"/>
    </source>
</evidence>